<evidence type="ECO:0000313" key="2">
    <source>
        <dbReference type="Proteomes" id="UP000634136"/>
    </source>
</evidence>
<comment type="caution">
    <text evidence="1">The sequence shown here is derived from an EMBL/GenBank/DDBJ whole genome shotgun (WGS) entry which is preliminary data.</text>
</comment>
<name>A0A834TYL9_9FABA</name>
<dbReference type="Proteomes" id="UP000634136">
    <property type="component" value="Unassembled WGS sequence"/>
</dbReference>
<proteinExistence type="predicted"/>
<keyword evidence="2" id="KW-1185">Reference proteome</keyword>
<accession>A0A834TYL9</accession>
<protein>
    <submittedName>
        <fullName evidence="1">Uncharacterized protein</fullName>
    </submittedName>
</protein>
<gene>
    <name evidence="1" type="ORF">G2W53_020215</name>
</gene>
<reference evidence="1" key="1">
    <citation type="submission" date="2020-09" db="EMBL/GenBank/DDBJ databases">
        <title>Genome-Enabled Discovery of Anthraquinone Biosynthesis in Senna tora.</title>
        <authorList>
            <person name="Kang S.-H."/>
            <person name="Pandey R.P."/>
            <person name="Lee C.-M."/>
            <person name="Sim J.-S."/>
            <person name="Jeong J.-T."/>
            <person name="Choi B.-S."/>
            <person name="Jung M."/>
            <person name="Ginzburg D."/>
            <person name="Zhao K."/>
            <person name="Won S.Y."/>
            <person name="Oh T.-J."/>
            <person name="Yu Y."/>
            <person name="Kim N.-H."/>
            <person name="Lee O.R."/>
            <person name="Lee T.-H."/>
            <person name="Bashyal P."/>
            <person name="Kim T.-S."/>
            <person name="Lee W.-H."/>
            <person name="Kawkins C."/>
            <person name="Kim C.-K."/>
            <person name="Kim J.S."/>
            <person name="Ahn B.O."/>
            <person name="Rhee S.Y."/>
            <person name="Sohng J.K."/>
        </authorList>
    </citation>
    <scope>NUCLEOTIDE SEQUENCE</scope>
    <source>
        <tissue evidence="1">Leaf</tissue>
    </source>
</reference>
<organism evidence="1 2">
    <name type="scientific">Senna tora</name>
    <dbReference type="NCBI Taxonomy" id="362788"/>
    <lineage>
        <taxon>Eukaryota</taxon>
        <taxon>Viridiplantae</taxon>
        <taxon>Streptophyta</taxon>
        <taxon>Embryophyta</taxon>
        <taxon>Tracheophyta</taxon>
        <taxon>Spermatophyta</taxon>
        <taxon>Magnoliopsida</taxon>
        <taxon>eudicotyledons</taxon>
        <taxon>Gunneridae</taxon>
        <taxon>Pentapetalae</taxon>
        <taxon>rosids</taxon>
        <taxon>fabids</taxon>
        <taxon>Fabales</taxon>
        <taxon>Fabaceae</taxon>
        <taxon>Caesalpinioideae</taxon>
        <taxon>Cassia clade</taxon>
        <taxon>Senna</taxon>
    </lineage>
</organism>
<evidence type="ECO:0000313" key="1">
    <source>
        <dbReference type="EMBL" id="KAF7829051.1"/>
    </source>
</evidence>
<dbReference type="EMBL" id="JAAIUW010000006">
    <property type="protein sequence ID" value="KAF7829051.1"/>
    <property type="molecule type" value="Genomic_DNA"/>
</dbReference>
<dbReference type="AlphaFoldDB" id="A0A834TYL9"/>
<sequence>MVCECELRQLRLWWRDGVGSRADGSYGDGVGVTWRWKLRQRRCSHVAMEATASESRGDGSYGDGVGIMWRWKLRHRSHVSIEAAATAKAKATEARSDGG</sequence>